<evidence type="ECO:0000313" key="5">
    <source>
        <dbReference type="Proteomes" id="UP000799536"/>
    </source>
</evidence>
<accession>A0A9P4JYU6</accession>
<dbReference type="InterPro" id="IPR006600">
    <property type="entry name" value="HTH_CenpB_DNA-bd_dom"/>
</dbReference>
<sequence>MRSLIRNYAENVAKNSVSESWVTRFLNWHDIHLMSKRTVATQTHENQGLRESLATKKKHQKRGKSLDLQQRKEYHVVKEREEKELQLQKAESAEPKKAAQLYKLNVAQVKRAARAEAKKQMAQRAEKELQQRIKLAERGKEQASKPPTTAIKKKNQVVEAVGVVGKPQRLHRQLNPNYARRPQR</sequence>
<dbReference type="Proteomes" id="UP000799536">
    <property type="component" value="Unassembled WGS sequence"/>
</dbReference>
<dbReference type="PROSITE" id="PS51253">
    <property type="entry name" value="HTH_CENPB"/>
    <property type="match status" value="1"/>
</dbReference>
<comment type="caution">
    <text evidence="4">The sequence shown here is derived from an EMBL/GenBank/DDBJ whole genome shotgun (WGS) entry which is preliminary data.</text>
</comment>
<proteinExistence type="predicted"/>
<evidence type="ECO:0000256" key="2">
    <source>
        <dbReference type="SAM" id="Coils"/>
    </source>
</evidence>
<keyword evidence="1" id="KW-0238">DNA-binding</keyword>
<feature type="coiled-coil region" evidence="2">
    <location>
        <begin position="110"/>
        <end position="142"/>
    </location>
</feature>
<reference evidence="4" key="1">
    <citation type="journal article" date="2020" name="Stud. Mycol.">
        <title>101 Dothideomycetes genomes: a test case for predicting lifestyles and emergence of pathogens.</title>
        <authorList>
            <person name="Haridas S."/>
            <person name="Albert R."/>
            <person name="Binder M."/>
            <person name="Bloem J."/>
            <person name="Labutti K."/>
            <person name="Salamov A."/>
            <person name="Andreopoulos B."/>
            <person name="Baker S."/>
            <person name="Barry K."/>
            <person name="Bills G."/>
            <person name="Bluhm B."/>
            <person name="Cannon C."/>
            <person name="Castanera R."/>
            <person name="Culley D."/>
            <person name="Daum C."/>
            <person name="Ezra D."/>
            <person name="Gonzalez J."/>
            <person name="Henrissat B."/>
            <person name="Kuo A."/>
            <person name="Liang C."/>
            <person name="Lipzen A."/>
            <person name="Lutzoni F."/>
            <person name="Magnuson J."/>
            <person name="Mondo S."/>
            <person name="Nolan M."/>
            <person name="Ohm R."/>
            <person name="Pangilinan J."/>
            <person name="Park H.-J."/>
            <person name="Ramirez L."/>
            <person name="Alfaro M."/>
            <person name="Sun H."/>
            <person name="Tritt A."/>
            <person name="Yoshinaga Y."/>
            <person name="Zwiers L.-H."/>
            <person name="Turgeon B."/>
            <person name="Goodwin S."/>
            <person name="Spatafora J."/>
            <person name="Crous P."/>
            <person name="Grigoriev I."/>
        </authorList>
    </citation>
    <scope>NUCLEOTIDE SEQUENCE</scope>
    <source>
        <strain evidence="4">ATCC 74209</strain>
    </source>
</reference>
<evidence type="ECO:0000313" key="4">
    <source>
        <dbReference type="EMBL" id="KAF2205033.1"/>
    </source>
</evidence>
<name>A0A9P4JYU6_9PLEO</name>
<evidence type="ECO:0000259" key="3">
    <source>
        <dbReference type="PROSITE" id="PS51253"/>
    </source>
</evidence>
<dbReference type="GO" id="GO:0003677">
    <property type="term" value="F:DNA binding"/>
    <property type="evidence" value="ECO:0007669"/>
    <property type="project" value="UniProtKB-KW"/>
</dbReference>
<keyword evidence="5" id="KW-1185">Reference proteome</keyword>
<organism evidence="4 5">
    <name type="scientific">Delitschia confertaspora ATCC 74209</name>
    <dbReference type="NCBI Taxonomy" id="1513339"/>
    <lineage>
        <taxon>Eukaryota</taxon>
        <taxon>Fungi</taxon>
        <taxon>Dikarya</taxon>
        <taxon>Ascomycota</taxon>
        <taxon>Pezizomycotina</taxon>
        <taxon>Dothideomycetes</taxon>
        <taxon>Pleosporomycetidae</taxon>
        <taxon>Pleosporales</taxon>
        <taxon>Delitschiaceae</taxon>
        <taxon>Delitschia</taxon>
    </lineage>
</organism>
<dbReference type="EMBL" id="ML993863">
    <property type="protein sequence ID" value="KAF2205033.1"/>
    <property type="molecule type" value="Genomic_DNA"/>
</dbReference>
<keyword evidence="2" id="KW-0175">Coiled coil</keyword>
<dbReference type="AlphaFoldDB" id="A0A9P4JYU6"/>
<feature type="domain" description="HTH CENPB-type" evidence="3">
    <location>
        <begin position="1"/>
        <end position="35"/>
    </location>
</feature>
<dbReference type="OrthoDB" id="3942738at2759"/>
<gene>
    <name evidence="4" type="ORF">GQ43DRAFT_477697</name>
</gene>
<protein>
    <recommendedName>
        <fullName evidence="3">HTH CENPB-type domain-containing protein</fullName>
    </recommendedName>
</protein>
<evidence type="ECO:0000256" key="1">
    <source>
        <dbReference type="ARBA" id="ARBA00023125"/>
    </source>
</evidence>